<dbReference type="Pfam" id="PF05050">
    <property type="entry name" value="Methyltransf_21"/>
    <property type="match status" value="1"/>
</dbReference>
<protein>
    <recommendedName>
        <fullName evidence="1">Methyltransferase FkbM domain-containing protein</fullName>
    </recommendedName>
</protein>
<dbReference type="CDD" id="cd02440">
    <property type="entry name" value="AdoMet_MTases"/>
    <property type="match status" value="1"/>
</dbReference>
<comment type="caution">
    <text evidence="2">The sequence shown here is derived from an EMBL/GenBank/DDBJ whole genome shotgun (WGS) entry which is preliminary data.</text>
</comment>
<gene>
    <name evidence="2" type="ORF">AWB90_23805</name>
</gene>
<dbReference type="PANTHER" id="PTHR34203">
    <property type="entry name" value="METHYLTRANSFERASE, FKBM FAMILY PROTEIN"/>
    <property type="match status" value="1"/>
</dbReference>
<dbReference type="STRING" id="767916.AWB91_12690"/>
<dbReference type="AlphaFoldDB" id="A0A1X2A553"/>
<dbReference type="InterPro" id="IPR052514">
    <property type="entry name" value="SAM-dependent_MTase"/>
</dbReference>
<evidence type="ECO:0000313" key="2">
    <source>
        <dbReference type="EMBL" id="ORW38318.1"/>
    </source>
</evidence>
<dbReference type="InterPro" id="IPR006342">
    <property type="entry name" value="FkbM_mtfrase"/>
</dbReference>
<name>A0A1X2A553_9MYCO</name>
<evidence type="ECO:0000313" key="3">
    <source>
        <dbReference type="Proteomes" id="UP000193285"/>
    </source>
</evidence>
<dbReference type="EMBL" id="LQPN01000072">
    <property type="protein sequence ID" value="ORW38318.1"/>
    <property type="molecule type" value="Genomic_DNA"/>
</dbReference>
<feature type="domain" description="Methyltransferase FkbM" evidence="1">
    <location>
        <begin position="74"/>
        <end position="203"/>
    </location>
</feature>
<reference evidence="2 3" key="1">
    <citation type="journal article" date="2015" name="Emerg. Microbes Infect.">
        <title>Characterization of 17 strains belonging to the Mycobacterium simiae complex and description of Mycobacterium paraense sp. nov.</title>
        <authorList>
            <person name="Fusco da Costa A.R."/>
            <person name="Fedrizzi T."/>
            <person name="Lopes M.L."/>
            <person name="Pecorari M."/>
            <person name="Oliveira da Costa W.L."/>
            <person name="Giacobazzi E."/>
            <person name="da Costa Bahia J.R."/>
            <person name="De Sanctis V."/>
            <person name="Batista Lima K.V."/>
            <person name="Bertorelli R."/>
            <person name="Grottola A."/>
            <person name="Fabio A."/>
            <person name="Mariottini A."/>
            <person name="Ferretti P."/>
            <person name="Di Leva F."/>
            <person name="Fregni Serpini G."/>
            <person name="Tagliazucchi S."/>
            <person name="Rumpianesi F."/>
            <person name="Jousson O."/>
            <person name="Segata N."/>
            <person name="Tortoli E."/>
        </authorList>
    </citation>
    <scope>NUCLEOTIDE SEQUENCE [LARGE SCALE GENOMIC DNA]</scope>
    <source>
        <strain evidence="2 3">IEC33</strain>
    </source>
</reference>
<dbReference type="Gene3D" id="3.40.50.150">
    <property type="entry name" value="Vaccinia Virus protein VP39"/>
    <property type="match status" value="1"/>
</dbReference>
<dbReference type="SUPFAM" id="SSF53335">
    <property type="entry name" value="S-adenosyl-L-methionine-dependent methyltransferases"/>
    <property type="match status" value="1"/>
</dbReference>
<evidence type="ECO:0000259" key="1">
    <source>
        <dbReference type="Pfam" id="PF05050"/>
    </source>
</evidence>
<organism evidence="2 3">
    <name type="scientific">Mycobacterium paraense</name>
    <dbReference type="NCBI Taxonomy" id="767916"/>
    <lineage>
        <taxon>Bacteria</taxon>
        <taxon>Bacillati</taxon>
        <taxon>Actinomycetota</taxon>
        <taxon>Actinomycetes</taxon>
        <taxon>Mycobacteriales</taxon>
        <taxon>Mycobacteriaceae</taxon>
        <taxon>Mycobacterium</taxon>
        <taxon>Mycobacterium simiae complex</taxon>
    </lineage>
</organism>
<dbReference type="NCBIfam" id="TIGR01444">
    <property type="entry name" value="fkbM_fam"/>
    <property type="match status" value="1"/>
</dbReference>
<proteinExistence type="predicted"/>
<sequence>MLAKRVFVDRCSRLLTALGNEPGETPVESIYGTKFVAGQDSSIITSCLRFRGTYEPVLSEFILRHVQEGDVCVDAGANIGYFTLLFAKRVGPSGKVIAIEAAPDTARRLRANVELNGVDRIVDVVQAACAAEKGELTFYLHPRVDAFSRLSPPVKGDFDRRFTGSTWIPTAVTADTLASIVGADAPRVSFIKVDVEGAETAIAPQIAADFTHPNLVVALEVRTHIEATLKPFQDQGFHVYDLHNDYRWVYEDKVPAITEAAYRDFSHRGWRETRAHAADVLLSRQPLSLP</sequence>
<dbReference type="PANTHER" id="PTHR34203:SF15">
    <property type="entry name" value="SLL1173 PROTEIN"/>
    <property type="match status" value="1"/>
</dbReference>
<dbReference type="InterPro" id="IPR029063">
    <property type="entry name" value="SAM-dependent_MTases_sf"/>
</dbReference>
<accession>A0A1X2A553</accession>
<dbReference type="Proteomes" id="UP000193285">
    <property type="component" value="Unassembled WGS sequence"/>
</dbReference>